<accession>A0A235BAE0</accession>
<evidence type="ECO:0000313" key="3">
    <source>
        <dbReference type="Proteomes" id="UP000215459"/>
    </source>
</evidence>
<protein>
    <recommendedName>
        <fullName evidence="4">Lipoprotein</fullName>
    </recommendedName>
</protein>
<feature type="compositionally biased region" description="Basic and acidic residues" evidence="1">
    <location>
        <begin position="58"/>
        <end position="69"/>
    </location>
</feature>
<feature type="region of interest" description="Disordered" evidence="1">
    <location>
        <begin position="22"/>
        <end position="77"/>
    </location>
</feature>
<proteinExistence type="predicted"/>
<dbReference type="EMBL" id="NOWF01000003">
    <property type="protein sequence ID" value="OYD08555.1"/>
    <property type="molecule type" value="Genomic_DNA"/>
</dbReference>
<dbReference type="AlphaFoldDB" id="A0A235BAE0"/>
<evidence type="ECO:0000256" key="1">
    <source>
        <dbReference type="SAM" id="MobiDB-lite"/>
    </source>
</evidence>
<keyword evidence="3" id="KW-1185">Reference proteome</keyword>
<dbReference type="Proteomes" id="UP000215459">
    <property type="component" value="Unassembled WGS sequence"/>
</dbReference>
<dbReference type="PROSITE" id="PS51257">
    <property type="entry name" value="PROKAR_LIPOPROTEIN"/>
    <property type="match status" value="1"/>
</dbReference>
<dbReference type="RefSeq" id="WP_094263860.1">
    <property type="nucleotide sequence ID" value="NZ_NOWF01000003.1"/>
</dbReference>
<feature type="compositionally biased region" description="Basic and acidic residues" evidence="1">
    <location>
        <begin position="36"/>
        <end position="51"/>
    </location>
</feature>
<comment type="caution">
    <text evidence="2">The sequence shown here is derived from an EMBL/GenBank/DDBJ whole genome shotgun (WGS) entry which is preliminary data.</text>
</comment>
<sequence length="177" mass="19137">MFKKFVTAITAVAGLVLLVGCEETEPTGKTDQTAQTEKEEKKEEPKKEEKSNPAPAPKKSEKDVIKDDLTGTPMPSGKVEEVKVNENFGTEKEGDYIAVVFINQDDAAMGCPDVYQSMAAVVNAGFGSSKDLSTISMKSKQSGAVVASLEVSRAEFDAAGEKFNRYNISDNPEMNCR</sequence>
<gene>
    <name evidence="2" type="ORF">CHM34_06940</name>
</gene>
<evidence type="ECO:0008006" key="4">
    <source>
        <dbReference type="Google" id="ProtNLM"/>
    </source>
</evidence>
<reference evidence="2 3" key="1">
    <citation type="submission" date="2017-07" db="EMBL/GenBank/DDBJ databases">
        <title>The genome sequence of Paludifilum halophilum highlights mechanisms for microbial adaptation to high salt environemnts.</title>
        <authorList>
            <person name="Belbahri L."/>
        </authorList>
    </citation>
    <scope>NUCLEOTIDE SEQUENCE [LARGE SCALE GENOMIC DNA]</scope>
    <source>
        <strain evidence="2 3">DSM 102817</strain>
    </source>
</reference>
<name>A0A235BAE0_9BACL</name>
<evidence type="ECO:0000313" key="2">
    <source>
        <dbReference type="EMBL" id="OYD08555.1"/>
    </source>
</evidence>
<organism evidence="2 3">
    <name type="scientific">Paludifilum halophilum</name>
    <dbReference type="NCBI Taxonomy" id="1642702"/>
    <lineage>
        <taxon>Bacteria</taxon>
        <taxon>Bacillati</taxon>
        <taxon>Bacillota</taxon>
        <taxon>Bacilli</taxon>
        <taxon>Bacillales</taxon>
        <taxon>Thermoactinomycetaceae</taxon>
        <taxon>Paludifilum</taxon>
    </lineage>
</organism>